<evidence type="ECO:0000256" key="6">
    <source>
        <dbReference type="SAM" id="Phobius"/>
    </source>
</evidence>
<evidence type="ECO:0000256" key="4">
    <source>
        <dbReference type="ARBA" id="ARBA00022989"/>
    </source>
</evidence>
<keyword evidence="9" id="KW-1185">Reference proteome</keyword>
<dbReference type="PANTHER" id="PTHR38459">
    <property type="entry name" value="PROPHAGE BACTOPRENOL-LINKED GLUCOSE TRANSLOCASE HOMOLOG"/>
    <property type="match status" value="1"/>
</dbReference>
<evidence type="ECO:0000256" key="5">
    <source>
        <dbReference type="ARBA" id="ARBA00023136"/>
    </source>
</evidence>
<keyword evidence="3 6" id="KW-0812">Transmembrane</keyword>
<accession>A0ABW5IM40</accession>
<comment type="caution">
    <text evidence="8">The sequence shown here is derived from an EMBL/GenBank/DDBJ whole genome shotgun (WGS) entry which is preliminary data.</text>
</comment>
<feature type="transmembrane region" description="Helical" evidence="6">
    <location>
        <begin position="104"/>
        <end position="128"/>
    </location>
</feature>
<comment type="similarity">
    <text evidence="2">Belongs to the GtrA family.</text>
</comment>
<feature type="transmembrane region" description="Helical" evidence="6">
    <location>
        <begin position="79"/>
        <end position="97"/>
    </location>
</feature>
<dbReference type="RefSeq" id="WP_377507768.1">
    <property type="nucleotide sequence ID" value="NZ_JBHULU010000015.1"/>
</dbReference>
<protein>
    <submittedName>
        <fullName evidence="8">GtrA family protein</fullName>
    </submittedName>
</protein>
<organism evidence="8 9">
    <name type="scientific">Pontibacter locisalis</name>
    <dbReference type="NCBI Taxonomy" id="1719035"/>
    <lineage>
        <taxon>Bacteria</taxon>
        <taxon>Pseudomonadati</taxon>
        <taxon>Bacteroidota</taxon>
        <taxon>Cytophagia</taxon>
        <taxon>Cytophagales</taxon>
        <taxon>Hymenobacteraceae</taxon>
        <taxon>Pontibacter</taxon>
    </lineage>
</organism>
<keyword evidence="4 6" id="KW-1133">Transmembrane helix</keyword>
<evidence type="ECO:0000259" key="7">
    <source>
        <dbReference type="Pfam" id="PF04138"/>
    </source>
</evidence>
<feature type="domain" description="GtrA/DPMS transmembrane" evidence="7">
    <location>
        <begin position="14"/>
        <end position="130"/>
    </location>
</feature>
<dbReference type="PANTHER" id="PTHR38459:SF1">
    <property type="entry name" value="PROPHAGE BACTOPRENOL-LINKED GLUCOSE TRANSLOCASE HOMOLOG"/>
    <property type="match status" value="1"/>
</dbReference>
<gene>
    <name evidence="8" type="ORF">ACFSRY_12440</name>
</gene>
<evidence type="ECO:0000313" key="9">
    <source>
        <dbReference type="Proteomes" id="UP001597544"/>
    </source>
</evidence>
<proteinExistence type="inferred from homology"/>
<sequence length="132" mass="15493">MPEQLQSVVFKFLKFGIVGFSGLLLDFGVTYLAKEKLRWNKYVANSLGFTLASGSNYYLNRIWTFNSHDPEIGWQYSKFLVVALIGLLLNNLIIYLLTERFLRLNFYIAKFCAIVIVFLWNFSVNYLYTFTR</sequence>
<feature type="transmembrane region" description="Helical" evidence="6">
    <location>
        <begin position="12"/>
        <end position="33"/>
    </location>
</feature>
<feature type="transmembrane region" description="Helical" evidence="6">
    <location>
        <begin position="42"/>
        <end position="59"/>
    </location>
</feature>
<evidence type="ECO:0000256" key="3">
    <source>
        <dbReference type="ARBA" id="ARBA00022692"/>
    </source>
</evidence>
<dbReference type="Pfam" id="PF04138">
    <property type="entry name" value="GtrA_DPMS_TM"/>
    <property type="match status" value="1"/>
</dbReference>
<comment type="subcellular location">
    <subcellularLocation>
        <location evidence="1">Membrane</location>
        <topology evidence="1">Multi-pass membrane protein</topology>
    </subcellularLocation>
</comment>
<dbReference type="InterPro" id="IPR007267">
    <property type="entry name" value="GtrA_DPMS_TM"/>
</dbReference>
<reference evidence="9" key="1">
    <citation type="journal article" date="2019" name="Int. J. Syst. Evol. Microbiol.">
        <title>The Global Catalogue of Microorganisms (GCM) 10K type strain sequencing project: providing services to taxonomists for standard genome sequencing and annotation.</title>
        <authorList>
            <consortium name="The Broad Institute Genomics Platform"/>
            <consortium name="The Broad Institute Genome Sequencing Center for Infectious Disease"/>
            <person name="Wu L."/>
            <person name="Ma J."/>
        </authorList>
    </citation>
    <scope>NUCLEOTIDE SEQUENCE [LARGE SCALE GENOMIC DNA]</scope>
    <source>
        <strain evidence="9">KCTC 42498</strain>
    </source>
</reference>
<keyword evidence="5 6" id="KW-0472">Membrane</keyword>
<evidence type="ECO:0000313" key="8">
    <source>
        <dbReference type="EMBL" id="MFD2514676.1"/>
    </source>
</evidence>
<evidence type="ECO:0000256" key="1">
    <source>
        <dbReference type="ARBA" id="ARBA00004141"/>
    </source>
</evidence>
<evidence type="ECO:0000256" key="2">
    <source>
        <dbReference type="ARBA" id="ARBA00009399"/>
    </source>
</evidence>
<name>A0ABW5IM40_9BACT</name>
<dbReference type="EMBL" id="JBHULU010000015">
    <property type="protein sequence ID" value="MFD2514676.1"/>
    <property type="molecule type" value="Genomic_DNA"/>
</dbReference>
<dbReference type="InterPro" id="IPR051401">
    <property type="entry name" value="GtrA_CellWall_Glycosyl"/>
</dbReference>
<dbReference type="Proteomes" id="UP001597544">
    <property type="component" value="Unassembled WGS sequence"/>
</dbReference>